<dbReference type="EMBL" id="DTLI01000029">
    <property type="protein sequence ID" value="HHS51476.1"/>
    <property type="molecule type" value="Genomic_DNA"/>
</dbReference>
<feature type="chain" id="PRO_5027900391" evidence="2">
    <location>
        <begin position="24"/>
        <end position="294"/>
    </location>
</feature>
<reference evidence="5" key="1">
    <citation type="journal article" date="2020" name="mSystems">
        <title>Genome- and Community-Level Interaction Insights into Carbon Utilization and Element Cycling Functions of Hydrothermarchaeota in Hydrothermal Sediment.</title>
        <authorList>
            <person name="Zhou Z."/>
            <person name="Liu Y."/>
            <person name="Xu W."/>
            <person name="Pan J."/>
            <person name="Luo Z.H."/>
            <person name="Li M."/>
        </authorList>
    </citation>
    <scope>NUCLEOTIDE SEQUENCE [LARGE SCALE GENOMIC DNA]</scope>
    <source>
        <strain evidence="5">SpSt-876</strain>
    </source>
</reference>
<dbReference type="Pfam" id="PF25989">
    <property type="entry name" value="YknX_C"/>
    <property type="match status" value="1"/>
</dbReference>
<evidence type="ECO:0000313" key="5">
    <source>
        <dbReference type="EMBL" id="HHS51476.1"/>
    </source>
</evidence>
<evidence type="ECO:0000259" key="4">
    <source>
        <dbReference type="Pfam" id="PF25989"/>
    </source>
</evidence>
<accession>A0A7C6EAK6</accession>
<protein>
    <submittedName>
        <fullName evidence="5">Efflux RND transporter periplasmic adaptor subunit</fullName>
    </submittedName>
</protein>
<dbReference type="PROSITE" id="PS51257">
    <property type="entry name" value="PROKAR_LIPOPROTEIN"/>
    <property type="match status" value="1"/>
</dbReference>
<dbReference type="GO" id="GO:0015562">
    <property type="term" value="F:efflux transmembrane transporter activity"/>
    <property type="evidence" value="ECO:0007669"/>
    <property type="project" value="TreeGrafter"/>
</dbReference>
<organism evidence="5">
    <name type="scientific">candidate division WOR-3 bacterium</name>
    <dbReference type="NCBI Taxonomy" id="2052148"/>
    <lineage>
        <taxon>Bacteria</taxon>
        <taxon>Bacteria division WOR-3</taxon>
    </lineage>
</organism>
<dbReference type="Gene3D" id="2.40.420.20">
    <property type="match status" value="1"/>
</dbReference>
<gene>
    <name evidence="5" type="ORF">ENW73_01230</name>
</gene>
<keyword evidence="2" id="KW-0732">Signal</keyword>
<dbReference type="FunFam" id="2.40.30.170:FF:000010">
    <property type="entry name" value="Efflux RND transporter periplasmic adaptor subunit"/>
    <property type="match status" value="1"/>
</dbReference>
<dbReference type="NCBIfam" id="TIGR01730">
    <property type="entry name" value="RND_mfp"/>
    <property type="match status" value="1"/>
</dbReference>
<dbReference type="InterPro" id="IPR058637">
    <property type="entry name" value="YknX-like_C"/>
</dbReference>
<feature type="domain" description="CusB-like beta-barrel" evidence="3">
    <location>
        <begin position="142"/>
        <end position="213"/>
    </location>
</feature>
<name>A0A7C6EAK6_UNCW3</name>
<evidence type="ECO:0000256" key="1">
    <source>
        <dbReference type="ARBA" id="ARBA00009477"/>
    </source>
</evidence>
<dbReference type="Pfam" id="PF25954">
    <property type="entry name" value="Beta-barrel_RND_2"/>
    <property type="match status" value="1"/>
</dbReference>
<dbReference type="Gene3D" id="2.40.50.100">
    <property type="match status" value="1"/>
</dbReference>
<comment type="caution">
    <text evidence="5">The sequence shown here is derived from an EMBL/GenBank/DDBJ whole genome shotgun (WGS) entry which is preliminary data.</text>
</comment>
<dbReference type="PANTHER" id="PTHR30469">
    <property type="entry name" value="MULTIDRUG RESISTANCE PROTEIN MDTA"/>
    <property type="match status" value="1"/>
</dbReference>
<dbReference type="InterPro" id="IPR058792">
    <property type="entry name" value="Beta-barrel_RND_2"/>
</dbReference>
<feature type="signal peptide" evidence="2">
    <location>
        <begin position="1"/>
        <end position="23"/>
    </location>
</feature>
<dbReference type="AlphaFoldDB" id="A0A7C6EAK6"/>
<feature type="domain" description="YknX-like C-terminal permuted SH3-like" evidence="4">
    <location>
        <begin position="221"/>
        <end position="287"/>
    </location>
</feature>
<proteinExistence type="inferred from homology"/>
<evidence type="ECO:0000256" key="2">
    <source>
        <dbReference type="SAM" id="SignalP"/>
    </source>
</evidence>
<dbReference type="InterPro" id="IPR006143">
    <property type="entry name" value="RND_pump_MFP"/>
</dbReference>
<evidence type="ECO:0000259" key="3">
    <source>
        <dbReference type="Pfam" id="PF25954"/>
    </source>
</evidence>
<dbReference type="SUPFAM" id="SSF111369">
    <property type="entry name" value="HlyD-like secretion proteins"/>
    <property type="match status" value="1"/>
</dbReference>
<comment type="similarity">
    <text evidence="1">Belongs to the membrane fusion protein (MFP) (TC 8.A.1) family.</text>
</comment>
<dbReference type="GO" id="GO:1990281">
    <property type="term" value="C:efflux pump complex"/>
    <property type="evidence" value="ECO:0007669"/>
    <property type="project" value="TreeGrafter"/>
</dbReference>
<sequence length="294" mass="31622">MMRKITKICLFLTIALFLSCGQTGPKQKTRFVPSVNVVTVRRNTVTRTVELLGTVYGDRQAVAFSKITGKVTEIAKPEGSFVSEGDAIVYVVNDIPGMDYKPGPVLAPISGVVGKVYVEIGQSVAPGVPIAIVTSYSDKVKIKAPISDQDLNFLKLGARAEVFVATYPQETFLGRVTQFSPVLDPVSRSATVEVTVPNPDKKLVPGMAASLRLILEQKPDVLAVPLSALFTNGFSKVMVIEGTTAHLREIKVGLIGDEWIEVVAGLREGEKVATVGKERIQDGVEVKPVEVSSQ</sequence>
<dbReference type="Gene3D" id="2.40.30.170">
    <property type="match status" value="1"/>
</dbReference>